<dbReference type="InterPro" id="IPR000884">
    <property type="entry name" value="TSP1_rpt"/>
</dbReference>
<gene>
    <name evidence="3" type="ORF">TPSB3V08_LOCUS12625</name>
</gene>
<dbReference type="EMBL" id="OD018688">
    <property type="protein sequence ID" value="CAD7418830.1"/>
    <property type="molecule type" value="Genomic_DNA"/>
</dbReference>
<dbReference type="InterPro" id="IPR050941">
    <property type="entry name" value="CCN"/>
</dbReference>
<dbReference type="PANTHER" id="PTHR11348:SF17">
    <property type="entry name" value="CCN"/>
    <property type="match status" value="1"/>
</dbReference>
<dbReference type="Pfam" id="PF19035">
    <property type="entry name" value="TSP1_CCN"/>
    <property type="match status" value="1"/>
</dbReference>
<evidence type="ECO:0000313" key="3">
    <source>
        <dbReference type="EMBL" id="CAD7418830.1"/>
    </source>
</evidence>
<dbReference type="GO" id="GO:0007165">
    <property type="term" value="P:signal transduction"/>
    <property type="evidence" value="ECO:0007669"/>
    <property type="project" value="InterPro"/>
</dbReference>
<dbReference type="SMART" id="SM00209">
    <property type="entry name" value="TSP1"/>
    <property type="match status" value="1"/>
</dbReference>
<evidence type="ECO:0000259" key="2">
    <source>
        <dbReference type="Pfam" id="PF19035"/>
    </source>
</evidence>
<accession>A0A7R9DS85</accession>
<reference evidence="3" key="1">
    <citation type="submission" date="2020-11" db="EMBL/GenBank/DDBJ databases">
        <authorList>
            <person name="Tran Van P."/>
        </authorList>
    </citation>
    <scope>NUCLEOTIDE SEQUENCE</scope>
</reference>
<dbReference type="GO" id="GO:0007155">
    <property type="term" value="P:cell adhesion"/>
    <property type="evidence" value="ECO:0007669"/>
    <property type="project" value="TreeGrafter"/>
</dbReference>
<keyword evidence="1" id="KW-0732">Signal</keyword>
<feature type="domain" description="CCN TSP1" evidence="2">
    <location>
        <begin position="13"/>
        <end position="56"/>
    </location>
</feature>
<dbReference type="GO" id="GO:0005615">
    <property type="term" value="C:extracellular space"/>
    <property type="evidence" value="ECO:0007669"/>
    <property type="project" value="TreeGrafter"/>
</dbReference>
<proteinExistence type="predicted"/>
<dbReference type="GO" id="GO:0005178">
    <property type="term" value="F:integrin binding"/>
    <property type="evidence" value="ECO:0007669"/>
    <property type="project" value="TreeGrafter"/>
</dbReference>
<evidence type="ECO:0000256" key="1">
    <source>
        <dbReference type="ARBA" id="ARBA00022729"/>
    </source>
</evidence>
<dbReference type="GO" id="GO:0031012">
    <property type="term" value="C:extracellular matrix"/>
    <property type="evidence" value="ECO:0007669"/>
    <property type="project" value="TreeGrafter"/>
</dbReference>
<dbReference type="Gene3D" id="2.20.100.10">
    <property type="entry name" value="Thrombospondin type-1 (TSP1) repeat"/>
    <property type="match status" value="1"/>
</dbReference>
<dbReference type="PANTHER" id="PTHR11348">
    <property type="entry name" value="CONNECTIVE TISSUE GROWTH FACTOR-RELATED"/>
    <property type="match status" value="1"/>
</dbReference>
<dbReference type="SUPFAM" id="SSF82895">
    <property type="entry name" value="TSP-1 type 1 repeat"/>
    <property type="match status" value="1"/>
</dbReference>
<sequence>MCDSASAQHPPDCQQQFSPWSPCSSRCGLGLSHRISNINPQCLPTNESRLCQVRPCEGSGLVSLQRVRHHHVRKGHECKATQRVSSAVHLQFGPCRSRRRYHPKMCGGCQCCRPQLSTTIRVEFYCRVGDTPRDTILDLAEPGSDLWDDSDDFPKAQSLLHSPPWRLSDNRRRLFSGSFSGEEHSVSFDVEWILKCRCSESCDEDTTGGTTPRNLEGEVILHRVHRTAAP</sequence>
<dbReference type="PROSITE" id="PS50092">
    <property type="entry name" value="TSP1"/>
    <property type="match status" value="1"/>
</dbReference>
<dbReference type="InterPro" id="IPR036383">
    <property type="entry name" value="TSP1_rpt_sf"/>
</dbReference>
<dbReference type="GO" id="GO:0008201">
    <property type="term" value="F:heparin binding"/>
    <property type="evidence" value="ECO:0007669"/>
    <property type="project" value="TreeGrafter"/>
</dbReference>
<dbReference type="InterPro" id="IPR043973">
    <property type="entry name" value="TSP1_CCN"/>
</dbReference>
<dbReference type="AlphaFoldDB" id="A0A7R9DS85"/>
<organism evidence="3">
    <name type="scientific">Timema poppense</name>
    <name type="common">Walking stick</name>
    <dbReference type="NCBI Taxonomy" id="170557"/>
    <lineage>
        <taxon>Eukaryota</taxon>
        <taxon>Metazoa</taxon>
        <taxon>Ecdysozoa</taxon>
        <taxon>Arthropoda</taxon>
        <taxon>Hexapoda</taxon>
        <taxon>Insecta</taxon>
        <taxon>Pterygota</taxon>
        <taxon>Neoptera</taxon>
        <taxon>Polyneoptera</taxon>
        <taxon>Phasmatodea</taxon>
        <taxon>Timematodea</taxon>
        <taxon>Timematoidea</taxon>
        <taxon>Timematidae</taxon>
        <taxon>Timema</taxon>
    </lineage>
</organism>
<dbReference type="GO" id="GO:0045597">
    <property type="term" value="P:positive regulation of cell differentiation"/>
    <property type="evidence" value="ECO:0007669"/>
    <property type="project" value="TreeGrafter"/>
</dbReference>
<protein>
    <recommendedName>
        <fullName evidence="2">CCN TSP1 domain-containing protein</fullName>
    </recommendedName>
</protein>
<name>A0A7R9DS85_TIMPO</name>